<evidence type="ECO:0000256" key="1">
    <source>
        <dbReference type="SAM" id="MobiDB-lite"/>
    </source>
</evidence>
<sequence length="465" mass="50024">MSLEHHPKALSTRILMLVVLTWGFAGCHVLSESAPESGPGELTDDRTRALTQALDLRWSALMADVSVEPQQSSEAWPTMGYEVSVECPLIYDFEMTMPLGAATGRQSTGRVELRAHPREEGAFEFANRATGLYPVHRGIRHPGKEWWHEDLEPVRLTQNERGLLVPAALPAPWSVGGPMLSLAALFPPVPQEDAARPWPALLPSDADGDSDGEAAQMSSALNIRVEDRVLLGEERALVLAAEGGPDDLRGRYLVSERGRVVAAALVLPRGDQVASASLRLTGACEGQRLPPAPQANDARSQMIEAWTRFSNAAREAQWERALHLLDPALRDTHGDDAITALLADHLSHFGPAALGSLSPSSPLSEDDGRVTLQLQGRTFPDEDGLVADVITEVVAIRTERGLRIKRVRTTLDPQGEPRELLDVSANTLRSSASNPTEAALDEASDAPAEGSAPTDAPAAEGSEVR</sequence>
<reference evidence="2 3" key="1">
    <citation type="submission" date="2019-08" db="EMBL/GenBank/DDBJ databases">
        <title>Bradymonadales sp. TMQ4.</title>
        <authorList>
            <person name="Liang Q."/>
        </authorList>
    </citation>
    <scope>NUCLEOTIDE SEQUENCE [LARGE SCALE GENOMIC DNA]</scope>
    <source>
        <strain evidence="2 3">TMQ4</strain>
    </source>
</reference>
<accession>A0A5C6X5J1</accession>
<name>A0A5C6X5J1_9DELT</name>
<feature type="compositionally biased region" description="Polar residues" evidence="1">
    <location>
        <begin position="427"/>
        <end position="436"/>
    </location>
</feature>
<dbReference type="EMBL" id="VOSM01000017">
    <property type="protein sequence ID" value="TXD33968.1"/>
    <property type="molecule type" value="Genomic_DNA"/>
</dbReference>
<evidence type="ECO:0000313" key="2">
    <source>
        <dbReference type="EMBL" id="TXD33968.1"/>
    </source>
</evidence>
<feature type="region of interest" description="Disordered" evidence="1">
    <location>
        <begin position="427"/>
        <end position="465"/>
    </location>
</feature>
<keyword evidence="3" id="KW-1185">Reference proteome</keyword>
<evidence type="ECO:0000313" key="3">
    <source>
        <dbReference type="Proteomes" id="UP000321412"/>
    </source>
</evidence>
<dbReference type="Proteomes" id="UP000321412">
    <property type="component" value="Unassembled WGS sequence"/>
</dbReference>
<comment type="caution">
    <text evidence="2">The sequence shown here is derived from an EMBL/GenBank/DDBJ whole genome shotgun (WGS) entry which is preliminary data.</text>
</comment>
<dbReference type="OrthoDB" id="5491407at2"/>
<dbReference type="AlphaFoldDB" id="A0A5C6X5J1"/>
<protein>
    <submittedName>
        <fullName evidence="2">Uncharacterized protein</fullName>
    </submittedName>
</protein>
<gene>
    <name evidence="2" type="ORF">FRC98_19950</name>
</gene>
<dbReference type="RefSeq" id="WP_146983308.1">
    <property type="nucleotide sequence ID" value="NZ_VOSM01000017.1"/>
</dbReference>
<proteinExistence type="predicted"/>
<organism evidence="2 3">
    <name type="scientific">Lujinxingia vulgaris</name>
    <dbReference type="NCBI Taxonomy" id="2600176"/>
    <lineage>
        <taxon>Bacteria</taxon>
        <taxon>Deltaproteobacteria</taxon>
        <taxon>Bradymonadales</taxon>
        <taxon>Lujinxingiaceae</taxon>
        <taxon>Lujinxingia</taxon>
    </lineage>
</organism>